<dbReference type="RefSeq" id="WP_015852649.1">
    <property type="nucleotide sequence ID" value="NC_012881.1"/>
</dbReference>
<keyword evidence="12 13" id="KW-0472">Membrane</keyword>
<dbReference type="Proteomes" id="UP000002601">
    <property type="component" value="Chromosome"/>
</dbReference>
<feature type="transmembrane region" description="Helical" evidence="13">
    <location>
        <begin position="258"/>
        <end position="277"/>
    </location>
</feature>
<comment type="similarity">
    <text evidence="2 13">Belongs to the ZIP transporter (TC 2.A.5) family. ZupT subfamily.</text>
</comment>
<keyword evidence="7 13" id="KW-0862">Zinc</keyword>
<name>C6BZJ6_MARSD</name>
<evidence type="ECO:0000256" key="1">
    <source>
        <dbReference type="ARBA" id="ARBA00004651"/>
    </source>
</evidence>
<evidence type="ECO:0000256" key="4">
    <source>
        <dbReference type="ARBA" id="ARBA00022475"/>
    </source>
</evidence>
<dbReference type="STRING" id="526222.Desal_2780"/>
<feature type="transmembrane region" description="Helical" evidence="13">
    <location>
        <begin position="165"/>
        <end position="189"/>
    </location>
</feature>
<evidence type="ECO:0000256" key="11">
    <source>
        <dbReference type="ARBA" id="ARBA00023065"/>
    </source>
</evidence>
<comment type="catalytic activity">
    <reaction evidence="13">
        <text>Zn(2+)(in) = Zn(2+)(out)</text>
        <dbReference type="Rhea" id="RHEA:29351"/>
        <dbReference type="ChEBI" id="CHEBI:29105"/>
    </reaction>
</comment>
<dbReference type="PANTHER" id="PTHR11040">
    <property type="entry name" value="ZINC/IRON TRANSPORTER"/>
    <property type="match status" value="1"/>
</dbReference>
<evidence type="ECO:0000313" key="15">
    <source>
        <dbReference type="Proteomes" id="UP000002601"/>
    </source>
</evidence>
<dbReference type="GO" id="GO:0046872">
    <property type="term" value="F:metal ion binding"/>
    <property type="evidence" value="ECO:0007669"/>
    <property type="project" value="UniProtKB-KW"/>
</dbReference>
<evidence type="ECO:0000256" key="8">
    <source>
        <dbReference type="ARBA" id="ARBA00022906"/>
    </source>
</evidence>
<keyword evidence="11 13" id="KW-0406">Ion transport</keyword>
<dbReference type="PANTHER" id="PTHR11040:SF205">
    <property type="entry name" value="ZINC TRANSPORTER ZUPT"/>
    <property type="match status" value="1"/>
</dbReference>
<evidence type="ECO:0000256" key="7">
    <source>
        <dbReference type="ARBA" id="ARBA00022833"/>
    </source>
</evidence>
<evidence type="ECO:0000256" key="3">
    <source>
        <dbReference type="ARBA" id="ARBA00022448"/>
    </source>
</evidence>
<keyword evidence="13" id="KW-0997">Cell inner membrane</keyword>
<accession>C6BZJ6</accession>
<feature type="binding site" description="M1 metal binding site" evidence="13">
    <location>
        <position position="178"/>
    </location>
    <ligand>
        <name>Zn(2+)</name>
        <dbReference type="ChEBI" id="CHEBI:29105"/>
    </ligand>
</feature>
<dbReference type="KEGG" id="dsa:Desal_2780"/>
<dbReference type="EMBL" id="CP001649">
    <property type="protein sequence ID" value="ACS80833.1"/>
    <property type="molecule type" value="Genomic_DNA"/>
</dbReference>
<evidence type="ECO:0000256" key="13">
    <source>
        <dbReference type="HAMAP-Rule" id="MF_00548"/>
    </source>
</evidence>
<feature type="transmembrane region" description="Helical" evidence="13">
    <location>
        <begin position="74"/>
        <end position="92"/>
    </location>
</feature>
<keyword evidence="15" id="KW-1185">Reference proteome</keyword>
<feature type="binding site" description="M2 metal binding site" evidence="13">
    <location>
        <position position="207"/>
    </location>
    <ligand>
        <name>Fe(2+)</name>
        <dbReference type="ChEBI" id="CHEBI:29033"/>
    </ligand>
</feature>
<evidence type="ECO:0000256" key="12">
    <source>
        <dbReference type="ARBA" id="ARBA00023136"/>
    </source>
</evidence>
<proteinExistence type="inferred from homology"/>
<dbReference type="InterPro" id="IPR023498">
    <property type="entry name" value="Zn_transptr_ZupT"/>
</dbReference>
<evidence type="ECO:0000256" key="2">
    <source>
        <dbReference type="ARBA" id="ARBA00009703"/>
    </source>
</evidence>
<dbReference type="HOGENOM" id="CLU_015114_1_3_7"/>
<evidence type="ECO:0000256" key="6">
    <source>
        <dbReference type="ARBA" id="ARBA00022723"/>
    </source>
</evidence>
<evidence type="ECO:0000256" key="5">
    <source>
        <dbReference type="ARBA" id="ARBA00022692"/>
    </source>
</evidence>
<feature type="binding site" description="M2 metal binding site" evidence="13">
    <location>
        <position position="146"/>
    </location>
    <ligand>
        <name>Fe(2+)</name>
        <dbReference type="ChEBI" id="CHEBI:29033"/>
    </ligand>
</feature>
<keyword evidence="4 13" id="KW-1003">Cell membrane</keyword>
<evidence type="ECO:0000256" key="10">
    <source>
        <dbReference type="ARBA" id="ARBA00023004"/>
    </source>
</evidence>
<dbReference type="OrthoDB" id="9787346at2"/>
<sequence>MYTESVLFAFGLTAFAGLSTGIGSALAFFAKRTNPRFLSLSLGFSAGVMIYVSFMEIMVKAKDALQTDMGEVAGTWASVIAFFGGIALIALIDKLVPSYENPHEMHRIEDMNPESLEKNDGLDSEHGKRKLFRMGTMAALAIGIHNFPEGLATFTAALSDPSLGIAIAVAIAIHNIPEGIAVSVPIYYATGDKKKAFIYSFLSGLAEPIGAMVGYLLLMPFMSDTVFGIIFAGVAGIMVFISLDELLPAAEEYGEHHLSIYGLVSGMAVMALSLLLFL</sequence>
<evidence type="ECO:0000256" key="9">
    <source>
        <dbReference type="ARBA" id="ARBA00022989"/>
    </source>
</evidence>
<keyword evidence="6" id="KW-0479">Metal-binding</keyword>
<feature type="transmembrane region" description="Helical" evidence="13">
    <location>
        <begin position="6"/>
        <end position="30"/>
    </location>
</feature>
<keyword evidence="10" id="KW-0408">Iron</keyword>
<dbReference type="eggNOG" id="COG0428">
    <property type="taxonomic scope" value="Bacteria"/>
</dbReference>
<feature type="binding site" description="M1 metal binding site" evidence="13">
    <location>
        <position position="174"/>
    </location>
    <ligand>
        <name>Zn(2+)</name>
        <dbReference type="ChEBI" id="CHEBI:29105"/>
    </ligand>
</feature>
<dbReference type="GO" id="GO:0005886">
    <property type="term" value="C:plasma membrane"/>
    <property type="evidence" value="ECO:0007669"/>
    <property type="project" value="UniProtKB-SubCell"/>
</dbReference>
<keyword evidence="9 13" id="KW-1133">Transmembrane helix</keyword>
<organism evidence="14 15">
    <name type="scientific">Maridesulfovibrio salexigens (strain ATCC 14822 / DSM 2638 / NCIMB 8403 / VKM B-1763)</name>
    <name type="common">Desulfovibrio salexigens</name>
    <dbReference type="NCBI Taxonomy" id="526222"/>
    <lineage>
        <taxon>Bacteria</taxon>
        <taxon>Pseudomonadati</taxon>
        <taxon>Thermodesulfobacteriota</taxon>
        <taxon>Desulfovibrionia</taxon>
        <taxon>Desulfovibrionales</taxon>
        <taxon>Desulfovibrionaceae</taxon>
        <taxon>Maridesulfovibrio</taxon>
    </lineage>
</organism>
<evidence type="ECO:0000313" key="14">
    <source>
        <dbReference type="EMBL" id="ACS80833.1"/>
    </source>
</evidence>
<gene>
    <name evidence="13" type="primary">zupT</name>
    <name evidence="14" type="ordered locus">Desal_2780</name>
</gene>
<dbReference type="AlphaFoldDB" id="C6BZJ6"/>
<feature type="binding site" description="M1 metal binding site" evidence="13">
    <location>
        <position position="149"/>
    </location>
    <ligand>
        <name>Zn(2+)</name>
        <dbReference type="ChEBI" id="CHEBI:29105"/>
    </ligand>
</feature>
<keyword evidence="8 13" id="KW-0864">Zinc transport</keyword>
<feature type="transmembrane region" description="Helical" evidence="13">
    <location>
        <begin position="138"/>
        <end position="159"/>
    </location>
</feature>
<feature type="transmembrane region" description="Helical" evidence="13">
    <location>
        <begin position="196"/>
        <end position="219"/>
    </location>
</feature>
<protein>
    <recommendedName>
        <fullName evidence="13">Zinc transporter ZupT</fullName>
    </recommendedName>
</protein>
<dbReference type="InterPro" id="IPR003689">
    <property type="entry name" value="ZIP"/>
</dbReference>
<dbReference type="NCBIfam" id="NF003243">
    <property type="entry name" value="PRK04201.1"/>
    <property type="match status" value="1"/>
</dbReference>
<dbReference type="HAMAP" id="MF_00548">
    <property type="entry name" value="ZupT"/>
    <property type="match status" value="1"/>
</dbReference>
<comment type="subcellular location">
    <subcellularLocation>
        <location evidence="13">Cell inner membrane</location>
        <topology evidence="13">Multi-pass membrane protein</topology>
    </subcellularLocation>
    <subcellularLocation>
        <location evidence="1">Cell membrane</location>
        <topology evidence="1">Multi-pass membrane protein</topology>
    </subcellularLocation>
</comment>
<comment type="function">
    <text evidence="13">Mediates zinc uptake. May also transport other divalent cations.</text>
</comment>
<feature type="transmembrane region" description="Helical" evidence="13">
    <location>
        <begin position="225"/>
        <end position="246"/>
    </location>
</feature>
<reference evidence="14 15" key="1">
    <citation type="submission" date="2009-06" db="EMBL/GenBank/DDBJ databases">
        <title>Complete sequence of Desulfovibrio salexigens DSM 2638.</title>
        <authorList>
            <consortium name="US DOE Joint Genome Institute"/>
            <person name="Lucas S."/>
            <person name="Copeland A."/>
            <person name="Lapidus A."/>
            <person name="Glavina del Rio T."/>
            <person name="Tice H."/>
            <person name="Bruce D."/>
            <person name="Goodwin L."/>
            <person name="Pitluck S."/>
            <person name="Munk A.C."/>
            <person name="Brettin T."/>
            <person name="Detter J.C."/>
            <person name="Han C."/>
            <person name="Tapia R."/>
            <person name="Larimer F."/>
            <person name="Land M."/>
            <person name="Hauser L."/>
            <person name="Kyrpides N."/>
            <person name="Anderson I."/>
            <person name="Wall J.D."/>
            <person name="Arkin A.P."/>
            <person name="Dehal P."/>
            <person name="Chivian D."/>
            <person name="Giles B."/>
            <person name="Hazen T.C."/>
        </authorList>
    </citation>
    <scope>NUCLEOTIDE SEQUENCE [LARGE SCALE GENOMIC DNA]</scope>
    <source>
        <strain evidence="15">ATCC 14822 / DSM 2638 / NCIMB 8403 / VKM B-1763</strain>
    </source>
</reference>
<feature type="binding site" description="M2 metal binding site" evidence="13">
    <location>
        <position position="178"/>
    </location>
    <ligand>
        <name>Fe(2+)</name>
        <dbReference type="ChEBI" id="CHEBI:29033"/>
    </ligand>
</feature>
<feature type="binding site" description="M2 metal binding site" evidence="13">
    <location>
        <position position="175"/>
    </location>
    <ligand>
        <name>Fe(2+)</name>
        <dbReference type="ChEBI" id="CHEBI:29033"/>
    </ligand>
</feature>
<feature type="transmembrane region" description="Helical" evidence="13">
    <location>
        <begin position="37"/>
        <end position="54"/>
    </location>
</feature>
<dbReference type="GO" id="GO:0005385">
    <property type="term" value="F:zinc ion transmembrane transporter activity"/>
    <property type="evidence" value="ECO:0007669"/>
    <property type="project" value="UniProtKB-UniRule"/>
</dbReference>
<keyword evidence="3 13" id="KW-0813">Transport</keyword>
<dbReference type="Pfam" id="PF02535">
    <property type="entry name" value="Zip"/>
    <property type="match status" value="1"/>
</dbReference>
<keyword evidence="5 13" id="KW-0812">Transmembrane</keyword>
<feature type="binding site" description="M2 metal binding site" evidence="13">
    <location>
        <position position="149"/>
    </location>
    <ligand>
        <name>Fe(2+)</name>
        <dbReference type="ChEBI" id="CHEBI:29033"/>
    </ligand>
</feature>